<keyword evidence="4" id="KW-0256">Endoplasmic reticulum</keyword>
<dbReference type="OrthoDB" id="10012212at2759"/>
<comment type="similarity">
    <text evidence="2">Belongs to the TMEM208 family.</text>
</comment>
<evidence type="ECO:0008006" key="11">
    <source>
        <dbReference type="Google" id="ProtNLM"/>
    </source>
</evidence>
<evidence type="ECO:0000256" key="4">
    <source>
        <dbReference type="ARBA" id="ARBA00022824"/>
    </source>
</evidence>
<evidence type="ECO:0000313" key="9">
    <source>
        <dbReference type="EMBL" id="KAF2139094.1"/>
    </source>
</evidence>
<evidence type="ECO:0000256" key="1">
    <source>
        <dbReference type="ARBA" id="ARBA00004477"/>
    </source>
</evidence>
<feature type="region of interest" description="Disordered" evidence="7">
    <location>
        <begin position="148"/>
        <end position="178"/>
    </location>
</feature>
<dbReference type="EMBL" id="ML995494">
    <property type="protein sequence ID" value="KAF2139094.1"/>
    <property type="molecule type" value="Genomic_DNA"/>
</dbReference>
<evidence type="ECO:0000256" key="2">
    <source>
        <dbReference type="ARBA" id="ARBA00009950"/>
    </source>
</evidence>
<proteinExistence type="inferred from homology"/>
<protein>
    <recommendedName>
        <fullName evidence="11">DUF788 domain protein</fullName>
    </recommendedName>
</protein>
<dbReference type="InterPro" id="IPR008506">
    <property type="entry name" value="SND2/TMEM208"/>
</dbReference>
<keyword evidence="5 8" id="KW-1133">Transmembrane helix</keyword>
<gene>
    <name evidence="9" type="ORF">K452DRAFT_300656</name>
</gene>
<dbReference type="Pfam" id="PF05620">
    <property type="entry name" value="TMEM208_SND2"/>
    <property type="match status" value="1"/>
</dbReference>
<organism evidence="9 10">
    <name type="scientific">Aplosporella prunicola CBS 121167</name>
    <dbReference type="NCBI Taxonomy" id="1176127"/>
    <lineage>
        <taxon>Eukaryota</taxon>
        <taxon>Fungi</taxon>
        <taxon>Dikarya</taxon>
        <taxon>Ascomycota</taxon>
        <taxon>Pezizomycotina</taxon>
        <taxon>Dothideomycetes</taxon>
        <taxon>Dothideomycetes incertae sedis</taxon>
        <taxon>Botryosphaeriales</taxon>
        <taxon>Aplosporellaceae</taxon>
        <taxon>Aplosporella</taxon>
    </lineage>
</organism>
<reference evidence="9" key="1">
    <citation type="journal article" date="2020" name="Stud. Mycol.">
        <title>101 Dothideomycetes genomes: a test case for predicting lifestyles and emergence of pathogens.</title>
        <authorList>
            <person name="Haridas S."/>
            <person name="Albert R."/>
            <person name="Binder M."/>
            <person name="Bloem J."/>
            <person name="Labutti K."/>
            <person name="Salamov A."/>
            <person name="Andreopoulos B."/>
            <person name="Baker S."/>
            <person name="Barry K."/>
            <person name="Bills G."/>
            <person name="Bluhm B."/>
            <person name="Cannon C."/>
            <person name="Castanera R."/>
            <person name="Culley D."/>
            <person name="Daum C."/>
            <person name="Ezra D."/>
            <person name="Gonzalez J."/>
            <person name="Henrissat B."/>
            <person name="Kuo A."/>
            <person name="Liang C."/>
            <person name="Lipzen A."/>
            <person name="Lutzoni F."/>
            <person name="Magnuson J."/>
            <person name="Mondo S."/>
            <person name="Nolan M."/>
            <person name="Ohm R."/>
            <person name="Pangilinan J."/>
            <person name="Park H.-J."/>
            <person name="Ramirez L."/>
            <person name="Alfaro M."/>
            <person name="Sun H."/>
            <person name="Tritt A."/>
            <person name="Yoshinaga Y."/>
            <person name="Zwiers L.-H."/>
            <person name="Turgeon B."/>
            <person name="Goodwin S."/>
            <person name="Spatafora J."/>
            <person name="Crous P."/>
            <person name="Grigoriev I."/>
        </authorList>
    </citation>
    <scope>NUCLEOTIDE SEQUENCE</scope>
    <source>
        <strain evidence="9">CBS 121167</strain>
    </source>
</reference>
<keyword evidence="3 8" id="KW-0812">Transmembrane</keyword>
<dbReference type="GO" id="GO:0006624">
    <property type="term" value="P:vacuolar protein processing"/>
    <property type="evidence" value="ECO:0007669"/>
    <property type="project" value="TreeGrafter"/>
</dbReference>
<dbReference type="GO" id="GO:0005773">
    <property type="term" value="C:vacuole"/>
    <property type="evidence" value="ECO:0007669"/>
    <property type="project" value="GOC"/>
</dbReference>
<dbReference type="RefSeq" id="XP_033394807.1">
    <property type="nucleotide sequence ID" value="XM_033542355.1"/>
</dbReference>
<evidence type="ECO:0000256" key="3">
    <source>
        <dbReference type="ARBA" id="ARBA00022692"/>
    </source>
</evidence>
<dbReference type="Proteomes" id="UP000799438">
    <property type="component" value="Unassembled WGS sequence"/>
</dbReference>
<keyword evidence="10" id="KW-1185">Reference proteome</keyword>
<evidence type="ECO:0000313" key="10">
    <source>
        <dbReference type="Proteomes" id="UP000799438"/>
    </source>
</evidence>
<dbReference type="AlphaFoldDB" id="A0A6A6B781"/>
<evidence type="ECO:0000256" key="5">
    <source>
        <dbReference type="ARBA" id="ARBA00022989"/>
    </source>
</evidence>
<sequence length="178" mass="20293">MANKAAKTQAARNTARLNQTLLVTLVVHALSLALRFLFRRRTFTTRSLVAYFLLSLPALLIQFWFERIARPTHDRQTGELKKPGEDLEAKGLTEWMWDVLYWTYICVVLVGLFGDWAWWFYTVVPLYSVYLAYTTFMGVKQSFGGGSGGADADAQGQGTGSKRQQKLEKRGGQRVQYR</sequence>
<evidence type="ECO:0000256" key="6">
    <source>
        <dbReference type="ARBA" id="ARBA00023136"/>
    </source>
</evidence>
<name>A0A6A6B781_9PEZI</name>
<dbReference type="PANTHER" id="PTHR13505">
    <property type="entry name" value="TRANSMEMBRANE PROTEIN 208"/>
    <property type="match status" value="1"/>
</dbReference>
<feature type="transmembrane region" description="Helical" evidence="8">
    <location>
        <begin position="20"/>
        <end position="38"/>
    </location>
</feature>
<keyword evidence="6 8" id="KW-0472">Membrane</keyword>
<dbReference type="GeneID" id="54299852"/>
<evidence type="ECO:0000256" key="8">
    <source>
        <dbReference type="SAM" id="Phobius"/>
    </source>
</evidence>
<dbReference type="PANTHER" id="PTHR13505:SF7">
    <property type="entry name" value="TRANSMEMBRANE PROTEIN 208"/>
    <property type="match status" value="1"/>
</dbReference>
<dbReference type="GO" id="GO:0005789">
    <property type="term" value="C:endoplasmic reticulum membrane"/>
    <property type="evidence" value="ECO:0007669"/>
    <property type="project" value="UniProtKB-SubCell"/>
</dbReference>
<feature type="transmembrane region" description="Helical" evidence="8">
    <location>
        <begin position="48"/>
        <end position="65"/>
    </location>
</feature>
<feature type="transmembrane region" description="Helical" evidence="8">
    <location>
        <begin position="101"/>
        <end position="121"/>
    </location>
</feature>
<accession>A0A6A6B781</accession>
<comment type="subcellular location">
    <subcellularLocation>
        <location evidence="1">Endoplasmic reticulum membrane</location>
        <topology evidence="1">Multi-pass membrane protein</topology>
    </subcellularLocation>
</comment>
<evidence type="ECO:0000256" key="7">
    <source>
        <dbReference type="SAM" id="MobiDB-lite"/>
    </source>
</evidence>